<dbReference type="InterPro" id="IPR053028">
    <property type="entry name" value="Spo0E-like_phosphatase"/>
</dbReference>
<dbReference type="Pfam" id="PF09388">
    <property type="entry name" value="SpoOE-like"/>
    <property type="match status" value="1"/>
</dbReference>
<keyword evidence="2" id="KW-1185">Reference proteome</keyword>
<comment type="caution">
    <text evidence="1">The sequence shown here is derived from an EMBL/GenBank/DDBJ whole genome shotgun (WGS) entry which is preliminary data.</text>
</comment>
<evidence type="ECO:0000313" key="1">
    <source>
        <dbReference type="EMBL" id="PQD93720.1"/>
    </source>
</evidence>
<organism evidence="1 2">
    <name type="scientific">Pradoshia eiseniae</name>
    <dbReference type="NCBI Taxonomy" id="2064768"/>
    <lineage>
        <taxon>Bacteria</taxon>
        <taxon>Bacillati</taxon>
        <taxon>Bacillota</taxon>
        <taxon>Bacilli</taxon>
        <taxon>Bacillales</taxon>
        <taxon>Bacillaceae</taxon>
        <taxon>Pradoshia</taxon>
    </lineage>
</organism>
<dbReference type="GO" id="GO:0043937">
    <property type="term" value="P:regulation of sporulation"/>
    <property type="evidence" value="ECO:0007669"/>
    <property type="project" value="InterPro"/>
</dbReference>
<dbReference type="InterPro" id="IPR018540">
    <property type="entry name" value="Spo0E-like"/>
</dbReference>
<proteinExistence type="predicted"/>
<evidence type="ECO:0008006" key="3">
    <source>
        <dbReference type="Google" id="ProtNLM"/>
    </source>
</evidence>
<evidence type="ECO:0000313" key="2">
    <source>
        <dbReference type="Proteomes" id="UP000239663"/>
    </source>
</evidence>
<reference evidence="1 2" key="1">
    <citation type="submission" date="2017-12" db="EMBL/GenBank/DDBJ databases">
        <title>Taxonomic description and draft genome of Pradoshia cofamensis Gen. nov., sp. nov., a thermotolerant bacillale isolated from anterior gut of earthworm Eisenia fetida.</title>
        <authorList>
            <person name="Saha T."/>
            <person name="Chakraborty R."/>
        </authorList>
    </citation>
    <scope>NUCLEOTIDE SEQUENCE [LARGE SCALE GENOMIC DNA]</scope>
    <source>
        <strain evidence="1 2">EAG3</strain>
    </source>
</reference>
<dbReference type="Gene3D" id="4.10.280.10">
    <property type="entry name" value="Helix-loop-helix DNA-binding domain"/>
    <property type="match status" value="1"/>
</dbReference>
<dbReference type="InterPro" id="IPR036638">
    <property type="entry name" value="HLH_DNA-bd_sf"/>
</dbReference>
<protein>
    <recommendedName>
        <fullName evidence="3">Spo0E family sporulation regulatory protein-aspartic acid phosphatase</fullName>
    </recommendedName>
</protein>
<name>A0A2S7MVE7_9BACI</name>
<dbReference type="SUPFAM" id="SSF140500">
    <property type="entry name" value="BAS1536-like"/>
    <property type="match status" value="1"/>
</dbReference>
<dbReference type="Proteomes" id="UP000239663">
    <property type="component" value="Unassembled WGS sequence"/>
</dbReference>
<dbReference type="InterPro" id="IPR037208">
    <property type="entry name" value="Spo0E-like_sf"/>
</dbReference>
<dbReference type="OrthoDB" id="2972613at2"/>
<dbReference type="AlphaFoldDB" id="A0A2S7MVE7"/>
<gene>
    <name evidence="1" type="ORF">CYL18_18465</name>
</gene>
<sequence length="57" mass="6761">MDRDQLETKIESKRAELVNTAMKYGLSSKNTIRYSQELDILLNEYIPLQYHLQKKMA</sequence>
<accession>A0A2S7MVE7</accession>
<dbReference type="GO" id="GO:0046983">
    <property type="term" value="F:protein dimerization activity"/>
    <property type="evidence" value="ECO:0007669"/>
    <property type="project" value="InterPro"/>
</dbReference>
<dbReference type="EMBL" id="PKOZ01000026">
    <property type="protein sequence ID" value="PQD93720.1"/>
    <property type="molecule type" value="Genomic_DNA"/>
</dbReference>
<dbReference type="PANTHER" id="PTHR41263:SF1">
    <property type="entry name" value="ASPARTYL-PHOSPHATE PHOSPHATASE YISI"/>
    <property type="match status" value="1"/>
</dbReference>
<dbReference type="PANTHER" id="PTHR41263">
    <property type="entry name" value="ASPARTYL-PHOSPHATE PHOSPHATASE YISI"/>
    <property type="match status" value="1"/>
</dbReference>